<comment type="caution">
    <text evidence="1">The sequence shown here is derived from an EMBL/GenBank/DDBJ whole genome shotgun (WGS) entry which is preliminary data.</text>
</comment>
<proteinExistence type="predicted"/>
<dbReference type="EMBL" id="JAPOHA010000004">
    <property type="protein sequence ID" value="MCY1713728.1"/>
    <property type="molecule type" value="Genomic_DNA"/>
</dbReference>
<dbReference type="Proteomes" id="UP001082703">
    <property type="component" value="Unassembled WGS sequence"/>
</dbReference>
<gene>
    <name evidence="1" type="ORF">OUY18_05600</name>
</gene>
<organism evidence="1 2">
    <name type="scientific">Caproiciproducens galactitolivorans</name>
    <dbReference type="NCBI Taxonomy" id="642589"/>
    <lineage>
        <taxon>Bacteria</taxon>
        <taxon>Bacillati</taxon>
        <taxon>Bacillota</taxon>
        <taxon>Clostridia</taxon>
        <taxon>Eubacteriales</taxon>
        <taxon>Acutalibacteraceae</taxon>
        <taxon>Caproiciproducens</taxon>
    </lineage>
</organism>
<dbReference type="RefSeq" id="WP_268057750.1">
    <property type="nucleotide sequence ID" value="NZ_JAPOHA010000004.1"/>
</dbReference>
<evidence type="ECO:0000313" key="1">
    <source>
        <dbReference type="EMBL" id="MCY1713728.1"/>
    </source>
</evidence>
<evidence type="ECO:0000313" key="2">
    <source>
        <dbReference type="Proteomes" id="UP001082703"/>
    </source>
</evidence>
<protein>
    <submittedName>
        <fullName evidence="1">Uncharacterized protein</fullName>
    </submittedName>
</protein>
<sequence>MLEEKKKLESEMRRVLTLISNGTDANNMSNADNELLWKCSHRGYLEGIQFGYNANNEVIGQKVSSGTRVTDAGKKFMQQE</sequence>
<reference evidence="1 2" key="1">
    <citation type="submission" date="2022-11" db="EMBL/GenBank/DDBJ databases">
        <authorList>
            <person name="Caiyu Z."/>
        </authorList>
    </citation>
    <scope>NUCLEOTIDE SEQUENCE [LARGE SCALE GENOMIC DNA]</scope>
    <source>
        <strain evidence="1 2">YR-4</strain>
    </source>
</reference>
<accession>A0ABT4BUX9</accession>
<name>A0ABT4BUX9_9FIRM</name>
<keyword evidence="2" id="KW-1185">Reference proteome</keyword>